<dbReference type="EMBL" id="SWBM01000003">
    <property type="protein sequence ID" value="TKC16417.1"/>
    <property type="molecule type" value="Genomic_DNA"/>
</dbReference>
<evidence type="ECO:0000313" key="2">
    <source>
        <dbReference type="Proteomes" id="UP000307756"/>
    </source>
</evidence>
<evidence type="ECO:0008006" key="3">
    <source>
        <dbReference type="Google" id="ProtNLM"/>
    </source>
</evidence>
<gene>
    <name evidence="1" type="ORF">FA727_15845</name>
</gene>
<comment type="caution">
    <text evidence="1">The sequence shown here is derived from an EMBL/GenBank/DDBJ whole genome shotgun (WGS) entry which is preliminary data.</text>
</comment>
<organism evidence="1 2">
    <name type="scientific">Robertmurraya kyonggiensis</name>
    <dbReference type="NCBI Taxonomy" id="1037680"/>
    <lineage>
        <taxon>Bacteria</taxon>
        <taxon>Bacillati</taxon>
        <taxon>Bacillota</taxon>
        <taxon>Bacilli</taxon>
        <taxon>Bacillales</taxon>
        <taxon>Bacillaceae</taxon>
        <taxon>Robertmurraya</taxon>
    </lineage>
</organism>
<dbReference type="RefSeq" id="WP_136832448.1">
    <property type="nucleotide sequence ID" value="NZ_SWBM01000003.1"/>
</dbReference>
<protein>
    <recommendedName>
        <fullName evidence="3">PD-(D/E)XK nuclease superfamily protein</fullName>
    </recommendedName>
</protein>
<keyword evidence="2" id="KW-1185">Reference proteome</keyword>
<name>A0A4U1D5H1_9BACI</name>
<evidence type="ECO:0000313" key="1">
    <source>
        <dbReference type="EMBL" id="TKC16417.1"/>
    </source>
</evidence>
<reference evidence="1 2" key="1">
    <citation type="journal article" date="2011" name="J. Microbiol.">
        <title>Bacillus kyonggiensis sp. nov., isolated from soil of a lettuce field.</title>
        <authorList>
            <person name="Dong K."/>
            <person name="Lee S."/>
        </authorList>
    </citation>
    <scope>NUCLEOTIDE SEQUENCE [LARGE SCALE GENOMIC DNA]</scope>
    <source>
        <strain evidence="1 2">NB22</strain>
    </source>
</reference>
<sequence>MNALICPNCKAELVEDAWEEIINQEDGGFLVDAYPAYVCKERCGYVKKIELELPETPNLFKFATSELSQDAFLCWLFEHIRLKTNDVVYDVANELLNFIIKKYIEVNIDFQFRNIHDYSLEIKQQLHNIDVLLKLTPKDGSEKIYIIIEDKTYSGESRKNQPESYAAKIKKRDSKSTIIQVLFKTAYTSTGERKKFEDRNIIFIGYKDIYELFSVFQNDMHENLILNSWWMNFIKQYYNPIKFANSYTITPAMTLKDITKDVKDKEFPEKIAFQKISDYLFDEIGQEVLINTYSVQGKGHIDWHFELKKDNWVIKEKNITVNLYFIWNTYDFNLVIKTSLLKYKPKKKLTESEQEAYIKAREMIKVELKTVLKKSDWKLSNYYLQIAQMKGIQTLPLEILKKKITEEVHLVSDELDKIMG</sequence>
<dbReference type="OrthoDB" id="6796607at2"/>
<dbReference type="Proteomes" id="UP000307756">
    <property type="component" value="Unassembled WGS sequence"/>
</dbReference>
<dbReference type="AlphaFoldDB" id="A0A4U1D5H1"/>
<proteinExistence type="predicted"/>
<accession>A0A4U1D5H1</accession>